<sequence>MELGLLAKGFAQTILAFVRAINPDMKHSFGDDNNTTLPHITVPLFHAAESFIITPAGAAPPPLGINFVTSETDKARRAGKIPLPRFDTTSTISFSFHSMFLDFQTWRLVSFPFIRSLDLHLMWARSAVR</sequence>
<dbReference type="Pfam" id="PF08588">
    <property type="entry name" value="Duc1"/>
    <property type="match status" value="1"/>
</dbReference>
<dbReference type="InterPro" id="IPR013897">
    <property type="entry name" value="Duc1"/>
</dbReference>
<proteinExistence type="predicted"/>
<reference evidence="2 3" key="1">
    <citation type="journal article" date="2014" name="Mol. Plant">
        <title>Chromosome Scale Genome Assembly and Transcriptome Profiling of Nannochloropsis gaditana in Nitrogen Depletion.</title>
        <authorList>
            <person name="Corteggiani Carpinelli E."/>
            <person name="Telatin A."/>
            <person name="Vitulo N."/>
            <person name="Forcato C."/>
            <person name="D'Angelo M."/>
            <person name="Schiavon R."/>
            <person name="Vezzi A."/>
            <person name="Giacometti G.M."/>
            <person name="Morosinotto T."/>
            <person name="Valle G."/>
        </authorList>
    </citation>
    <scope>NUCLEOTIDE SEQUENCE [LARGE SCALE GENOMIC DNA]</scope>
    <source>
        <strain evidence="2 3">B-31</strain>
    </source>
</reference>
<keyword evidence="3" id="KW-1185">Reference proteome</keyword>
<feature type="domain" description="Domain of unknown function at the cortex 1" evidence="1">
    <location>
        <begin position="5"/>
        <end position="128"/>
    </location>
</feature>
<dbReference type="OrthoDB" id="418495at2759"/>
<name>W7TML3_9STRA</name>
<dbReference type="Proteomes" id="UP000019335">
    <property type="component" value="Chromosome 7"/>
</dbReference>
<evidence type="ECO:0000259" key="1">
    <source>
        <dbReference type="Pfam" id="PF08588"/>
    </source>
</evidence>
<dbReference type="EMBL" id="AZIL01000504">
    <property type="protein sequence ID" value="EWM27307.1"/>
    <property type="molecule type" value="Genomic_DNA"/>
</dbReference>
<organism evidence="2 3">
    <name type="scientific">Nannochloropsis gaditana</name>
    <dbReference type="NCBI Taxonomy" id="72520"/>
    <lineage>
        <taxon>Eukaryota</taxon>
        <taxon>Sar</taxon>
        <taxon>Stramenopiles</taxon>
        <taxon>Ochrophyta</taxon>
        <taxon>Eustigmatophyceae</taxon>
        <taxon>Eustigmatales</taxon>
        <taxon>Monodopsidaceae</taxon>
        <taxon>Nannochloropsis</taxon>
    </lineage>
</organism>
<gene>
    <name evidence="2" type="ORF">Naga_102134g1</name>
</gene>
<evidence type="ECO:0000313" key="3">
    <source>
        <dbReference type="Proteomes" id="UP000019335"/>
    </source>
</evidence>
<comment type="caution">
    <text evidence="2">The sequence shown here is derived from an EMBL/GenBank/DDBJ whole genome shotgun (WGS) entry which is preliminary data.</text>
</comment>
<protein>
    <recommendedName>
        <fullName evidence="1">Domain of unknown function at the cortex 1 domain-containing protein</fullName>
    </recommendedName>
</protein>
<accession>W7TML3</accession>
<evidence type="ECO:0000313" key="2">
    <source>
        <dbReference type="EMBL" id="EWM27307.1"/>
    </source>
</evidence>
<dbReference type="AlphaFoldDB" id="W7TML3"/>